<keyword evidence="5 6" id="KW-0520">NAD</keyword>
<evidence type="ECO:0000256" key="3">
    <source>
        <dbReference type="ARBA" id="ARBA00022741"/>
    </source>
</evidence>
<keyword evidence="10" id="KW-1185">Reference proteome</keyword>
<evidence type="ECO:0000259" key="8">
    <source>
        <dbReference type="Pfam" id="PF02540"/>
    </source>
</evidence>
<reference evidence="9" key="1">
    <citation type="journal article" date="2022" name="Res Sq">
        <title>Evolution of multicellular longitudinally dividing oral cavity symbionts (Neisseriaceae).</title>
        <authorList>
            <person name="Nyongesa S."/>
            <person name="Weber P."/>
            <person name="Bernet E."/>
            <person name="Pullido F."/>
            <person name="Nieckarz M."/>
            <person name="Delaby M."/>
            <person name="Nieves C."/>
            <person name="Viehboeck T."/>
            <person name="Krause N."/>
            <person name="Rivera-Millot A."/>
            <person name="Nakamura A."/>
            <person name="Vischer N."/>
            <person name="VanNieuwenhze M."/>
            <person name="Brun Y."/>
            <person name="Cava F."/>
            <person name="Bulgheresi S."/>
            <person name="Veyrier F."/>
        </authorList>
    </citation>
    <scope>NUCLEOTIDE SEQUENCE</scope>
    <source>
        <strain evidence="9">17694</strain>
    </source>
</reference>
<evidence type="ECO:0000256" key="1">
    <source>
        <dbReference type="ARBA" id="ARBA00004790"/>
    </source>
</evidence>
<dbReference type="EC" id="6.3.1.5" evidence="7"/>
<dbReference type="CDD" id="cd00553">
    <property type="entry name" value="NAD_synthase"/>
    <property type="match status" value="1"/>
</dbReference>
<dbReference type="Proteomes" id="UP000831534">
    <property type="component" value="Chromosome"/>
</dbReference>
<evidence type="ECO:0000256" key="5">
    <source>
        <dbReference type="ARBA" id="ARBA00023027"/>
    </source>
</evidence>
<keyword evidence="3 6" id="KW-0547">Nucleotide-binding</keyword>
<evidence type="ECO:0000256" key="4">
    <source>
        <dbReference type="ARBA" id="ARBA00022840"/>
    </source>
</evidence>
<dbReference type="GO" id="GO:0003952">
    <property type="term" value="F:NAD+ synthase (glutamine-hydrolyzing) activity"/>
    <property type="evidence" value="ECO:0007669"/>
    <property type="project" value="InterPro"/>
</dbReference>
<dbReference type="Pfam" id="PF02540">
    <property type="entry name" value="NAD_synthase"/>
    <property type="match status" value="1"/>
</dbReference>
<evidence type="ECO:0000256" key="6">
    <source>
        <dbReference type="RuleBase" id="RU003811"/>
    </source>
</evidence>
<sequence length="266" mass="28953">MQTENIIRHIVGWLGDYARDARAAGFVVGISGGVDSAVVSALCARTGLTTLCLDLPIRQHPDQLARARAHIAALLRDFANVESLGVDLTASFETFERTAAYAEHPHNPLALANVRARLRMTTLYYYAQTHGLLVAGTGNKVEDFGVGFFTKYGDGGVDVSPIADLLKTQVYVLAEALGVSAEIRQAAPTDGLWDAERTDEAQMGATYPELEWAMAQAEAGRGADAFEGRQREVMAIYLRLNRAAQHKIRPIPVCRIPPEYLGVNSR</sequence>
<dbReference type="RefSeq" id="WP_027009843.1">
    <property type="nucleotide sequence ID" value="NZ_CP091521.1"/>
</dbReference>
<dbReference type="NCBIfam" id="TIGR00552">
    <property type="entry name" value="nadE"/>
    <property type="match status" value="1"/>
</dbReference>
<dbReference type="KEGG" id="ckh:LVJ77_07915"/>
<dbReference type="PANTHER" id="PTHR23090:SF9">
    <property type="entry name" value="GLUTAMINE-DEPENDENT NAD(+) SYNTHETASE"/>
    <property type="match status" value="1"/>
</dbReference>
<feature type="domain" description="NAD/GMP synthase" evidence="8">
    <location>
        <begin position="7"/>
        <end position="221"/>
    </location>
</feature>
<protein>
    <recommendedName>
        <fullName evidence="7">NH(3)-dependent NAD(+) synthetase</fullName>
        <ecNumber evidence="7">6.3.1.5</ecNumber>
    </recommendedName>
</protein>
<accession>A0A8T9MVG3</accession>
<dbReference type="GO" id="GO:0005737">
    <property type="term" value="C:cytoplasm"/>
    <property type="evidence" value="ECO:0007669"/>
    <property type="project" value="InterPro"/>
</dbReference>
<reference evidence="9" key="2">
    <citation type="submission" date="2024-09" db="EMBL/GenBank/DDBJ databases">
        <authorList>
            <person name="Veyrier F.J."/>
        </authorList>
    </citation>
    <scope>NUCLEOTIDE SEQUENCE</scope>
    <source>
        <strain evidence="9">17694</strain>
    </source>
</reference>
<evidence type="ECO:0000313" key="9">
    <source>
        <dbReference type="EMBL" id="UOP05677.2"/>
    </source>
</evidence>
<gene>
    <name evidence="9" type="primary">nadE</name>
    <name evidence="9" type="ORF">LVJ77_07915</name>
</gene>
<dbReference type="InterPro" id="IPR003694">
    <property type="entry name" value="NAD_synthase"/>
</dbReference>
<dbReference type="EMBL" id="CP091521">
    <property type="protein sequence ID" value="UOP05677.2"/>
    <property type="molecule type" value="Genomic_DNA"/>
</dbReference>
<comment type="catalytic activity">
    <reaction evidence="7">
        <text>deamido-NAD(+) + NH4(+) + ATP = AMP + diphosphate + NAD(+) + H(+)</text>
        <dbReference type="Rhea" id="RHEA:21188"/>
        <dbReference type="ChEBI" id="CHEBI:15378"/>
        <dbReference type="ChEBI" id="CHEBI:28938"/>
        <dbReference type="ChEBI" id="CHEBI:30616"/>
        <dbReference type="ChEBI" id="CHEBI:33019"/>
        <dbReference type="ChEBI" id="CHEBI:57540"/>
        <dbReference type="ChEBI" id="CHEBI:58437"/>
        <dbReference type="ChEBI" id="CHEBI:456215"/>
        <dbReference type="EC" id="6.3.1.5"/>
    </reaction>
</comment>
<evidence type="ECO:0000256" key="7">
    <source>
        <dbReference type="RuleBase" id="RU003812"/>
    </source>
</evidence>
<dbReference type="InterPro" id="IPR022310">
    <property type="entry name" value="NAD/GMP_synthase"/>
</dbReference>
<dbReference type="PANTHER" id="PTHR23090">
    <property type="entry name" value="NH 3 /GLUTAMINE-DEPENDENT NAD + SYNTHETASE"/>
    <property type="match status" value="1"/>
</dbReference>
<dbReference type="InterPro" id="IPR014729">
    <property type="entry name" value="Rossmann-like_a/b/a_fold"/>
</dbReference>
<dbReference type="GO" id="GO:0008795">
    <property type="term" value="F:NAD+ synthase activity"/>
    <property type="evidence" value="ECO:0007669"/>
    <property type="project" value="UniProtKB-EC"/>
</dbReference>
<keyword evidence="4 6" id="KW-0067">ATP-binding</keyword>
<comment type="pathway">
    <text evidence="1">Cofactor biosynthesis; NAD(+) biosynthesis.</text>
</comment>
<dbReference type="GO" id="GO:0005524">
    <property type="term" value="F:ATP binding"/>
    <property type="evidence" value="ECO:0007669"/>
    <property type="project" value="UniProtKB-KW"/>
</dbReference>
<proteinExistence type="inferred from homology"/>
<keyword evidence="2 6" id="KW-0436">Ligase</keyword>
<dbReference type="AlphaFoldDB" id="A0A8T9MVG3"/>
<comment type="similarity">
    <text evidence="6">Belongs to the NAD synthetase family.</text>
</comment>
<evidence type="ECO:0000313" key="10">
    <source>
        <dbReference type="Proteomes" id="UP000831534"/>
    </source>
</evidence>
<dbReference type="Gene3D" id="3.40.50.620">
    <property type="entry name" value="HUPs"/>
    <property type="match status" value="1"/>
</dbReference>
<organism evidence="9 10">
    <name type="scientific">Conchiformibius kuhniae</name>
    <dbReference type="NCBI Taxonomy" id="211502"/>
    <lineage>
        <taxon>Bacteria</taxon>
        <taxon>Pseudomonadati</taxon>
        <taxon>Pseudomonadota</taxon>
        <taxon>Betaproteobacteria</taxon>
        <taxon>Neisseriales</taxon>
        <taxon>Neisseriaceae</taxon>
        <taxon>Conchiformibius</taxon>
    </lineage>
</organism>
<dbReference type="SUPFAM" id="SSF52402">
    <property type="entry name" value="Adenine nucleotide alpha hydrolases-like"/>
    <property type="match status" value="1"/>
</dbReference>
<evidence type="ECO:0000256" key="2">
    <source>
        <dbReference type="ARBA" id="ARBA00022598"/>
    </source>
</evidence>
<dbReference type="GO" id="GO:0004359">
    <property type="term" value="F:glutaminase activity"/>
    <property type="evidence" value="ECO:0007669"/>
    <property type="project" value="InterPro"/>
</dbReference>
<dbReference type="GO" id="GO:0009435">
    <property type="term" value="P:NAD+ biosynthetic process"/>
    <property type="evidence" value="ECO:0007669"/>
    <property type="project" value="InterPro"/>
</dbReference>
<name>A0A8T9MVG3_9NEIS</name>